<dbReference type="EMBL" id="DVOG01000027">
    <property type="protein sequence ID" value="HIV03713.1"/>
    <property type="molecule type" value="Genomic_DNA"/>
</dbReference>
<sequence>FGMVVFGKYPIEKIPPRERGGIDGIRVTFKKNERAAALEFCRRAQELGYLVSVNPTGADAYGDREFLEIVESVNAMRPFAFAIVDTLGAMKRRDVARLCMLIDHNLHPDVALCFHSHNNLQLSFANALEVMAIPSARTFIIDTCVFGMGRGAGNLCTELMMRHLNDREPGRYDLIPVLRVIDERVSRIFARSPWGYSVPYYLAAVNRCHPNYASFLLSKQTLPVTGIDALLKRIPPEKRNEYDKTVIERLYLQYQAHAIDDAPARERLRAAFSGRKLLVLAPGKSLVTEAPSIRKFIEEEKPIVVAINAAPPDIRADFIFVSNAKRFSELSVPAGTQVILTSNVPNAPADALRADYASYLNDSALADNAALMLFALLERAGVADVAVAGLDGFSSGGEEDYFSRDLANPAKREGGEDARNALMREQLGRFASRIAFRWITPSRYAP</sequence>
<reference evidence="2" key="2">
    <citation type="journal article" date="2021" name="PeerJ">
        <title>Extensive microbial diversity within the chicken gut microbiome revealed by metagenomics and culture.</title>
        <authorList>
            <person name="Gilroy R."/>
            <person name="Ravi A."/>
            <person name="Getino M."/>
            <person name="Pursley I."/>
            <person name="Horton D.L."/>
            <person name="Alikhan N.F."/>
            <person name="Baker D."/>
            <person name="Gharbi K."/>
            <person name="Hall N."/>
            <person name="Watson M."/>
            <person name="Adriaenssens E.M."/>
            <person name="Foster-Nyarko E."/>
            <person name="Jarju S."/>
            <person name="Secka A."/>
            <person name="Antonio M."/>
            <person name="Oren A."/>
            <person name="Chaudhuri R.R."/>
            <person name="La Ragione R."/>
            <person name="Hildebrand F."/>
            <person name="Pallen M.J."/>
        </authorList>
    </citation>
    <scope>NUCLEOTIDE SEQUENCE</scope>
    <source>
        <strain evidence="2">10669</strain>
    </source>
</reference>
<dbReference type="Pfam" id="PF00682">
    <property type="entry name" value="HMGL-like"/>
    <property type="match status" value="1"/>
</dbReference>
<protein>
    <submittedName>
        <fullName evidence="2">4-hydroxy-2-ketovalerate aldolase</fullName>
    </submittedName>
</protein>
<evidence type="ECO:0000313" key="2">
    <source>
        <dbReference type="EMBL" id="HIV03713.1"/>
    </source>
</evidence>
<dbReference type="Gene3D" id="3.20.20.70">
    <property type="entry name" value="Aldolase class I"/>
    <property type="match status" value="1"/>
</dbReference>
<dbReference type="InterPro" id="IPR013785">
    <property type="entry name" value="Aldolase_TIM"/>
</dbReference>
<evidence type="ECO:0000259" key="1">
    <source>
        <dbReference type="Pfam" id="PF00682"/>
    </source>
</evidence>
<feature type="domain" description="Pyruvate carboxyltransferase" evidence="1">
    <location>
        <begin position="36"/>
        <end position="167"/>
    </location>
</feature>
<feature type="non-terminal residue" evidence="2">
    <location>
        <position position="1"/>
    </location>
</feature>
<evidence type="ECO:0000313" key="3">
    <source>
        <dbReference type="Proteomes" id="UP000886812"/>
    </source>
</evidence>
<dbReference type="AlphaFoldDB" id="A0A9D1T0E7"/>
<dbReference type="SUPFAM" id="SSF51569">
    <property type="entry name" value="Aldolase"/>
    <property type="match status" value="1"/>
</dbReference>
<accession>A0A9D1T0E7</accession>
<gene>
    <name evidence="2" type="ORF">IAC75_00990</name>
</gene>
<reference evidence="2" key="1">
    <citation type="submission" date="2020-10" db="EMBL/GenBank/DDBJ databases">
        <authorList>
            <person name="Gilroy R."/>
        </authorList>
    </citation>
    <scope>NUCLEOTIDE SEQUENCE</scope>
    <source>
        <strain evidence="2">10669</strain>
    </source>
</reference>
<comment type="caution">
    <text evidence="2">The sequence shown here is derived from an EMBL/GenBank/DDBJ whole genome shotgun (WGS) entry which is preliminary data.</text>
</comment>
<proteinExistence type="predicted"/>
<organism evidence="2 3">
    <name type="scientific">Candidatus Spyradosoma merdigallinarum</name>
    <dbReference type="NCBI Taxonomy" id="2840950"/>
    <lineage>
        <taxon>Bacteria</taxon>
        <taxon>Pseudomonadati</taxon>
        <taxon>Verrucomicrobiota</taxon>
        <taxon>Opitutia</taxon>
        <taxon>Opitutia incertae sedis</taxon>
        <taxon>Candidatus Spyradosoma</taxon>
    </lineage>
</organism>
<dbReference type="InterPro" id="IPR000891">
    <property type="entry name" value="PYR_CT"/>
</dbReference>
<name>A0A9D1T0E7_9BACT</name>
<dbReference type="Proteomes" id="UP000886812">
    <property type="component" value="Unassembled WGS sequence"/>
</dbReference>
<dbReference type="GO" id="GO:0003824">
    <property type="term" value="F:catalytic activity"/>
    <property type="evidence" value="ECO:0007669"/>
    <property type="project" value="InterPro"/>
</dbReference>